<organism evidence="2 3">
    <name type="scientific">Austropuccinia psidii MF-1</name>
    <dbReference type="NCBI Taxonomy" id="1389203"/>
    <lineage>
        <taxon>Eukaryota</taxon>
        <taxon>Fungi</taxon>
        <taxon>Dikarya</taxon>
        <taxon>Basidiomycota</taxon>
        <taxon>Pucciniomycotina</taxon>
        <taxon>Pucciniomycetes</taxon>
        <taxon>Pucciniales</taxon>
        <taxon>Sphaerophragmiaceae</taxon>
        <taxon>Austropuccinia</taxon>
    </lineage>
</organism>
<feature type="region of interest" description="Disordered" evidence="1">
    <location>
        <begin position="1"/>
        <end position="57"/>
    </location>
</feature>
<feature type="compositionally biased region" description="Basic and acidic residues" evidence="1">
    <location>
        <begin position="33"/>
        <end position="46"/>
    </location>
</feature>
<comment type="caution">
    <text evidence="2">The sequence shown here is derived from an EMBL/GenBank/DDBJ whole genome shotgun (WGS) entry which is preliminary data.</text>
</comment>
<accession>A0A9Q3KCX2</accession>
<sequence length="161" mass="17732">MSQTLGNSIEFNELQTSAPESGSEISDMPPSSEKPDFESYEKEKTVEPCAPTKDAGKDDVIFSGEVEIISKEQFVSNIAQAIPRLEKNENDSKIPDYVCQTIPEAMSFLKMDFNCVEVGESRVVIGDPGKGLGKRPNINATKKTNNKCCTFEAEKDSHDEC</sequence>
<dbReference type="AlphaFoldDB" id="A0A9Q3KCX2"/>
<evidence type="ECO:0000313" key="3">
    <source>
        <dbReference type="Proteomes" id="UP000765509"/>
    </source>
</evidence>
<gene>
    <name evidence="2" type="ORF">O181_118938</name>
</gene>
<name>A0A9Q3KCX2_9BASI</name>
<feature type="compositionally biased region" description="Polar residues" evidence="1">
    <location>
        <begin position="1"/>
        <end position="24"/>
    </location>
</feature>
<keyword evidence="3" id="KW-1185">Reference proteome</keyword>
<protein>
    <submittedName>
        <fullName evidence="2">Uncharacterized protein</fullName>
    </submittedName>
</protein>
<proteinExistence type="predicted"/>
<reference evidence="2" key="1">
    <citation type="submission" date="2021-03" db="EMBL/GenBank/DDBJ databases">
        <title>Draft genome sequence of rust myrtle Austropuccinia psidii MF-1, a brazilian biotype.</title>
        <authorList>
            <person name="Quecine M.C."/>
            <person name="Pachon D.M.R."/>
            <person name="Bonatelli M.L."/>
            <person name="Correr F.H."/>
            <person name="Franceschini L.M."/>
            <person name="Leite T.F."/>
            <person name="Margarido G.R.A."/>
            <person name="Almeida C.A."/>
            <person name="Ferrarezi J.A."/>
            <person name="Labate C.A."/>
        </authorList>
    </citation>
    <scope>NUCLEOTIDE SEQUENCE</scope>
    <source>
        <strain evidence="2">MF-1</strain>
    </source>
</reference>
<evidence type="ECO:0000313" key="2">
    <source>
        <dbReference type="EMBL" id="MBW0579223.1"/>
    </source>
</evidence>
<evidence type="ECO:0000256" key="1">
    <source>
        <dbReference type="SAM" id="MobiDB-lite"/>
    </source>
</evidence>
<dbReference type="Proteomes" id="UP000765509">
    <property type="component" value="Unassembled WGS sequence"/>
</dbReference>
<dbReference type="EMBL" id="AVOT02104588">
    <property type="protein sequence ID" value="MBW0579223.1"/>
    <property type="molecule type" value="Genomic_DNA"/>
</dbReference>